<protein>
    <recommendedName>
        <fullName evidence="7">Rhodopsin domain-containing protein</fullName>
    </recommendedName>
</protein>
<keyword evidence="9" id="KW-1185">Reference proteome</keyword>
<dbReference type="GO" id="GO:0016020">
    <property type="term" value="C:membrane"/>
    <property type="evidence" value="ECO:0007669"/>
    <property type="project" value="UniProtKB-SubCell"/>
</dbReference>
<evidence type="ECO:0000313" key="9">
    <source>
        <dbReference type="Proteomes" id="UP001265746"/>
    </source>
</evidence>
<keyword evidence="4 6" id="KW-0472">Membrane</keyword>
<dbReference type="Proteomes" id="UP001265746">
    <property type="component" value="Unassembled WGS sequence"/>
</dbReference>
<dbReference type="EMBL" id="JAUJFL010000010">
    <property type="protein sequence ID" value="KAK2597098.1"/>
    <property type="molecule type" value="Genomic_DNA"/>
</dbReference>
<feature type="transmembrane region" description="Helical" evidence="6">
    <location>
        <begin position="243"/>
        <end position="265"/>
    </location>
</feature>
<evidence type="ECO:0000256" key="6">
    <source>
        <dbReference type="SAM" id="Phobius"/>
    </source>
</evidence>
<evidence type="ECO:0000313" key="8">
    <source>
        <dbReference type="EMBL" id="KAK2597098.1"/>
    </source>
</evidence>
<feature type="transmembrane region" description="Helical" evidence="6">
    <location>
        <begin position="210"/>
        <end position="231"/>
    </location>
</feature>
<organism evidence="8 9">
    <name type="scientific">Phomopsis amygdali</name>
    <name type="common">Fusicoccum amygdali</name>
    <dbReference type="NCBI Taxonomy" id="1214568"/>
    <lineage>
        <taxon>Eukaryota</taxon>
        <taxon>Fungi</taxon>
        <taxon>Dikarya</taxon>
        <taxon>Ascomycota</taxon>
        <taxon>Pezizomycotina</taxon>
        <taxon>Sordariomycetes</taxon>
        <taxon>Sordariomycetidae</taxon>
        <taxon>Diaporthales</taxon>
        <taxon>Diaporthaceae</taxon>
        <taxon>Diaporthe</taxon>
    </lineage>
</organism>
<reference evidence="8" key="1">
    <citation type="submission" date="2023-06" db="EMBL/GenBank/DDBJ databases">
        <authorList>
            <person name="Noh H."/>
        </authorList>
    </citation>
    <scope>NUCLEOTIDE SEQUENCE</scope>
    <source>
        <strain evidence="8">DUCC20226</strain>
    </source>
</reference>
<comment type="subcellular location">
    <subcellularLocation>
        <location evidence="1">Membrane</location>
        <topology evidence="1">Multi-pass membrane protein</topology>
    </subcellularLocation>
</comment>
<evidence type="ECO:0000259" key="7">
    <source>
        <dbReference type="Pfam" id="PF20684"/>
    </source>
</evidence>
<feature type="domain" description="Rhodopsin" evidence="7">
    <location>
        <begin position="35"/>
        <end position="272"/>
    </location>
</feature>
<feature type="transmembrane region" description="Helical" evidence="6">
    <location>
        <begin position="171"/>
        <end position="198"/>
    </location>
</feature>
<dbReference type="InterPro" id="IPR052337">
    <property type="entry name" value="SAT4-like"/>
</dbReference>
<comment type="caution">
    <text evidence="8">The sequence shown here is derived from an EMBL/GenBank/DDBJ whole genome shotgun (WGS) entry which is preliminary data.</text>
</comment>
<evidence type="ECO:0000256" key="3">
    <source>
        <dbReference type="ARBA" id="ARBA00022989"/>
    </source>
</evidence>
<evidence type="ECO:0000256" key="4">
    <source>
        <dbReference type="ARBA" id="ARBA00023136"/>
    </source>
</evidence>
<keyword evidence="2 6" id="KW-0812">Transmembrane</keyword>
<evidence type="ECO:0000256" key="2">
    <source>
        <dbReference type="ARBA" id="ARBA00022692"/>
    </source>
</evidence>
<feature type="transmembrane region" description="Helical" evidence="6">
    <location>
        <begin position="129"/>
        <end position="151"/>
    </location>
</feature>
<keyword evidence="3 6" id="KW-1133">Transmembrane helix</keyword>
<dbReference type="Pfam" id="PF20684">
    <property type="entry name" value="Fung_rhodopsin"/>
    <property type="match status" value="1"/>
</dbReference>
<feature type="transmembrane region" description="Helical" evidence="6">
    <location>
        <begin position="51"/>
        <end position="75"/>
    </location>
</feature>
<proteinExistence type="inferred from homology"/>
<name>A0AAD9S1Z4_PHOAM</name>
<dbReference type="InterPro" id="IPR049326">
    <property type="entry name" value="Rhodopsin_dom_fungi"/>
</dbReference>
<evidence type="ECO:0000256" key="1">
    <source>
        <dbReference type="ARBA" id="ARBA00004141"/>
    </source>
</evidence>
<gene>
    <name evidence="8" type="ORF">N8I77_012966</name>
</gene>
<feature type="transmembrane region" description="Helical" evidence="6">
    <location>
        <begin position="16"/>
        <end position="39"/>
    </location>
</feature>
<comment type="similarity">
    <text evidence="5">Belongs to the SAT4 family.</text>
</comment>
<dbReference type="AlphaFoldDB" id="A0AAD9S1Z4"/>
<dbReference type="PANTHER" id="PTHR33048">
    <property type="entry name" value="PTH11-LIKE INTEGRAL MEMBRANE PROTEIN (AFU_ORTHOLOGUE AFUA_5G11245)"/>
    <property type="match status" value="1"/>
</dbReference>
<dbReference type="PANTHER" id="PTHR33048:SF15">
    <property type="entry name" value="INTEGRAL MEMBRANE PROTEIN"/>
    <property type="match status" value="1"/>
</dbReference>
<accession>A0AAD9S1Z4</accession>
<feature type="transmembrane region" description="Helical" evidence="6">
    <location>
        <begin position="95"/>
        <end position="117"/>
    </location>
</feature>
<evidence type="ECO:0000256" key="5">
    <source>
        <dbReference type="ARBA" id="ARBA00038359"/>
    </source>
</evidence>
<sequence>MLDEDARTVSLSGLSLAIFIVSIVCLGMSMISVGLRTYIRLFDNVFGLDDGLILAGLVIYAVDVSLACHGTTVGLGTRDAEINLWLSVEGKKYLMLWMMIYVVGLATIKSSICVTLFRVAATNRTYKIAIYVLLGLTISTFIVTIVGILLLCRPVSANWTGQGQCAGMSSMVALSYTSTASTIVTDLSLAVLPGIMVFGTPMKLLQKLSVVGLLSFGSFASVTTMARAPFIEHYWTPLDNLNYWTGFIVLLSNIESAIGLIASSIPSINKFIYRRTTLAHKQPEPLKPHRKSLVTFGSIPVRPKGSSKRFLNPTDQGMSFASVHTGDWARLQDRDSDTSRDEVNGIRAEYTYQVELSKIETK</sequence>